<comment type="caution">
    <text evidence="3">The sequence shown here is derived from an EMBL/GenBank/DDBJ whole genome shotgun (WGS) entry which is preliminary data.</text>
</comment>
<feature type="region of interest" description="Disordered" evidence="1">
    <location>
        <begin position="38"/>
        <end position="64"/>
    </location>
</feature>
<name>A0ABR9IUQ0_RHIVS</name>
<evidence type="ECO:0000313" key="3">
    <source>
        <dbReference type="EMBL" id="MBE1506930.1"/>
    </source>
</evidence>
<protein>
    <submittedName>
        <fullName evidence="3">Uncharacterized protein</fullName>
    </submittedName>
</protein>
<organism evidence="3 4">
    <name type="scientific">Rhizobium viscosum</name>
    <name type="common">Arthrobacter viscosus</name>
    <dbReference type="NCBI Taxonomy" id="1673"/>
    <lineage>
        <taxon>Bacteria</taxon>
        <taxon>Pseudomonadati</taxon>
        <taxon>Pseudomonadota</taxon>
        <taxon>Alphaproteobacteria</taxon>
        <taxon>Hyphomicrobiales</taxon>
        <taxon>Rhizobiaceae</taxon>
        <taxon>Rhizobium/Agrobacterium group</taxon>
        <taxon>Rhizobium</taxon>
    </lineage>
</organism>
<dbReference type="EMBL" id="JADBEC010000001">
    <property type="protein sequence ID" value="MBE1506930.1"/>
    <property type="molecule type" value="Genomic_DNA"/>
</dbReference>
<feature type="chain" id="PRO_5045362009" evidence="2">
    <location>
        <begin position="26"/>
        <end position="187"/>
    </location>
</feature>
<gene>
    <name evidence="3" type="ORF">H4W29_004111</name>
</gene>
<evidence type="ECO:0000256" key="1">
    <source>
        <dbReference type="SAM" id="MobiDB-lite"/>
    </source>
</evidence>
<dbReference type="Proteomes" id="UP000620262">
    <property type="component" value="Unassembled WGS sequence"/>
</dbReference>
<reference evidence="3 4" key="1">
    <citation type="submission" date="2020-10" db="EMBL/GenBank/DDBJ databases">
        <title>Sequencing the genomes of 1000 actinobacteria strains.</title>
        <authorList>
            <person name="Klenk H.-P."/>
        </authorList>
    </citation>
    <scope>NUCLEOTIDE SEQUENCE [LARGE SCALE GENOMIC DNA]</scope>
    <source>
        <strain evidence="3 4">DSM 7307</strain>
    </source>
</reference>
<keyword evidence="4" id="KW-1185">Reference proteome</keyword>
<dbReference type="InterPro" id="IPR008972">
    <property type="entry name" value="Cupredoxin"/>
</dbReference>
<dbReference type="RefSeq" id="WP_192730558.1">
    <property type="nucleotide sequence ID" value="NZ_BAAAVL010000014.1"/>
</dbReference>
<dbReference type="Gene3D" id="2.60.40.420">
    <property type="entry name" value="Cupredoxins - blue copper proteins"/>
    <property type="match status" value="1"/>
</dbReference>
<feature type="signal peptide" evidence="2">
    <location>
        <begin position="1"/>
        <end position="25"/>
    </location>
</feature>
<dbReference type="SUPFAM" id="SSF49503">
    <property type="entry name" value="Cupredoxins"/>
    <property type="match status" value="1"/>
</dbReference>
<proteinExistence type="predicted"/>
<sequence>MTYASKLVFLLGLATTAVSPNPASAEGPITQRVPCAEAPDTARTDCTETGEPPAALLETSPGHGDLTVLMRAEQGALTLEYRKPSERPGEEPSVQCAAGDKITLPAGKSVQLQFISADVPYSFEIAGYVEKVDIVPGLVSYGRIDTPAGTGQADGVLRTDADGSKKVVTVRFHSGRSAFDSQMFCAP</sequence>
<evidence type="ECO:0000313" key="4">
    <source>
        <dbReference type="Proteomes" id="UP000620262"/>
    </source>
</evidence>
<keyword evidence="2" id="KW-0732">Signal</keyword>
<evidence type="ECO:0000256" key="2">
    <source>
        <dbReference type="SAM" id="SignalP"/>
    </source>
</evidence>
<accession>A0ABR9IUQ0</accession>